<reference evidence="1 2" key="1">
    <citation type="submission" date="2020-06" db="EMBL/GenBank/DDBJ databases">
        <authorList>
            <person name="Li R."/>
            <person name="Bekaert M."/>
        </authorList>
    </citation>
    <scope>NUCLEOTIDE SEQUENCE [LARGE SCALE GENOMIC DNA]</scope>
    <source>
        <strain evidence="2">wild</strain>
    </source>
</reference>
<dbReference type="InterPro" id="IPR036179">
    <property type="entry name" value="Ig-like_dom_sf"/>
</dbReference>
<dbReference type="EMBL" id="CACVKT020004486">
    <property type="protein sequence ID" value="CAC5390243.1"/>
    <property type="molecule type" value="Genomic_DNA"/>
</dbReference>
<dbReference type="SUPFAM" id="SSF48726">
    <property type="entry name" value="Immunoglobulin"/>
    <property type="match status" value="1"/>
</dbReference>
<evidence type="ECO:0000313" key="1">
    <source>
        <dbReference type="EMBL" id="CAC5390243.1"/>
    </source>
</evidence>
<sequence length="193" mass="21814">MNSRHFKEPVEHLELLNKTNNNRLNGVEGQYFYIQCVAKGGQPPPFLTLKIRNAEVAKEVELDGFILTLKINNFTTNDFTTYTIQLENKVGNPAEYVVTLELSERCKLGKIPDSQAKSENDIHFYQNEECKEPKYEDLRSDCQGNQDLHTTYDSLNCYQSAVVSNDIATKMGGGESKLRINGMSIGKDNLIKA</sequence>
<proteinExistence type="predicted"/>
<organism evidence="1 2">
    <name type="scientific">Mytilus coruscus</name>
    <name type="common">Sea mussel</name>
    <dbReference type="NCBI Taxonomy" id="42192"/>
    <lineage>
        <taxon>Eukaryota</taxon>
        <taxon>Metazoa</taxon>
        <taxon>Spiralia</taxon>
        <taxon>Lophotrochozoa</taxon>
        <taxon>Mollusca</taxon>
        <taxon>Bivalvia</taxon>
        <taxon>Autobranchia</taxon>
        <taxon>Pteriomorphia</taxon>
        <taxon>Mytilida</taxon>
        <taxon>Mytiloidea</taxon>
        <taxon>Mytilidae</taxon>
        <taxon>Mytilinae</taxon>
        <taxon>Mytilus</taxon>
    </lineage>
</organism>
<dbReference type="InterPro" id="IPR013783">
    <property type="entry name" value="Ig-like_fold"/>
</dbReference>
<keyword evidence="2" id="KW-1185">Reference proteome</keyword>
<dbReference type="Gene3D" id="2.60.40.10">
    <property type="entry name" value="Immunoglobulins"/>
    <property type="match status" value="1"/>
</dbReference>
<dbReference type="AlphaFoldDB" id="A0A6J8C213"/>
<dbReference type="Proteomes" id="UP000507470">
    <property type="component" value="Unassembled WGS sequence"/>
</dbReference>
<gene>
    <name evidence="1" type="ORF">MCOR_25356</name>
</gene>
<protein>
    <submittedName>
        <fullName evidence="1">Uncharacterized protein</fullName>
    </submittedName>
</protein>
<accession>A0A6J8C213</accession>
<name>A0A6J8C213_MYTCO</name>
<evidence type="ECO:0000313" key="2">
    <source>
        <dbReference type="Proteomes" id="UP000507470"/>
    </source>
</evidence>